<sequence>MSKQNGLLVGGVDGGGTTFKCCISTAEGEILRSERFVTARPEDTMDACSDFFVRCAKAGQPPEGIGIACFGPLDIDPQSANYGSILNTPKAGWSGFNVRNELADRTGLPVSVDTDVNGALGAEMAWGAARGAKSAVYVTVGTGIGAGIFANGDFLGRPSHPEFGHIRVTRHRDDIYGGSCSFHGDCLEGLTSAPAVEARFGPPELMAPDHPGWEIVACYLAQACISLTLTLRPEKIVLGGGLLLAPGLIDHIREQYAAMLNGYLYMPTDAVAQLIVLPGLGDNAGLLGGAKLALQSLVSQ</sequence>
<comment type="caution">
    <text evidence="2">The sequence shown here is derived from an EMBL/GenBank/DDBJ whole genome shotgun (WGS) entry which is preliminary data.</text>
</comment>
<dbReference type="Pfam" id="PF00480">
    <property type="entry name" value="ROK"/>
    <property type="match status" value="1"/>
</dbReference>
<dbReference type="RefSeq" id="WP_035541313.1">
    <property type="nucleotide sequence ID" value="NZ_ARYL01000047.1"/>
</dbReference>
<dbReference type="InterPro" id="IPR043129">
    <property type="entry name" value="ATPase_NBD"/>
</dbReference>
<reference evidence="2 3" key="1">
    <citation type="journal article" date="2014" name="Antonie Van Leeuwenhoek">
        <title>Hyphomonas beringensis sp. nov. and Hyphomonas chukchiensis sp. nov., isolated from surface seawater of the Bering Sea and Chukchi Sea.</title>
        <authorList>
            <person name="Li C."/>
            <person name="Lai Q."/>
            <person name="Li G."/>
            <person name="Dong C."/>
            <person name="Wang J."/>
            <person name="Liao Y."/>
            <person name="Shao Z."/>
        </authorList>
    </citation>
    <scope>NUCLEOTIDE SEQUENCE [LARGE SCALE GENOMIC DNA]</scope>
    <source>
        <strain evidence="2 3">SCH89</strain>
    </source>
</reference>
<dbReference type="PANTHER" id="PTHR18964">
    <property type="entry name" value="ROK (REPRESSOR, ORF, KINASE) FAMILY"/>
    <property type="match status" value="1"/>
</dbReference>
<proteinExistence type="inferred from homology"/>
<dbReference type="Proteomes" id="UP000024942">
    <property type="component" value="Unassembled WGS sequence"/>
</dbReference>
<dbReference type="PATRIC" id="fig|1280953.3.peg.3717"/>
<dbReference type="AlphaFoldDB" id="A0A059G2Q3"/>
<comment type="similarity">
    <text evidence="1">Belongs to the ROK (NagC/XylR) family.</text>
</comment>
<dbReference type="STRING" id="1280953.HOC_18579"/>
<gene>
    <name evidence="2" type="ORF">HOC_18579</name>
</gene>
<accession>A0A059G2Q3</accession>
<keyword evidence="3" id="KW-1185">Reference proteome</keyword>
<name>A0A059G2Q3_9PROT</name>
<protein>
    <submittedName>
        <fullName evidence="2">ROK family protein</fullName>
    </submittedName>
</protein>
<evidence type="ECO:0000313" key="3">
    <source>
        <dbReference type="Proteomes" id="UP000024942"/>
    </source>
</evidence>
<dbReference type="Gene3D" id="3.30.420.40">
    <property type="match status" value="2"/>
</dbReference>
<organism evidence="2 3">
    <name type="scientific">Hyphomonas oceanitis SCH89</name>
    <dbReference type="NCBI Taxonomy" id="1280953"/>
    <lineage>
        <taxon>Bacteria</taxon>
        <taxon>Pseudomonadati</taxon>
        <taxon>Pseudomonadota</taxon>
        <taxon>Alphaproteobacteria</taxon>
        <taxon>Hyphomonadales</taxon>
        <taxon>Hyphomonadaceae</taxon>
        <taxon>Hyphomonas</taxon>
    </lineage>
</organism>
<dbReference type="OrthoDB" id="9783435at2"/>
<dbReference type="PANTHER" id="PTHR18964:SF149">
    <property type="entry name" value="BIFUNCTIONAL UDP-N-ACETYLGLUCOSAMINE 2-EPIMERASE_N-ACETYLMANNOSAMINE KINASE"/>
    <property type="match status" value="1"/>
</dbReference>
<evidence type="ECO:0000313" key="2">
    <source>
        <dbReference type="EMBL" id="KDA00835.1"/>
    </source>
</evidence>
<evidence type="ECO:0000256" key="1">
    <source>
        <dbReference type="ARBA" id="ARBA00006479"/>
    </source>
</evidence>
<dbReference type="CDD" id="cd24067">
    <property type="entry name" value="ASKHA_NBD_ROK_BsFRK-like"/>
    <property type="match status" value="1"/>
</dbReference>
<dbReference type="SUPFAM" id="SSF53067">
    <property type="entry name" value="Actin-like ATPase domain"/>
    <property type="match status" value="1"/>
</dbReference>
<dbReference type="eggNOG" id="COG1940">
    <property type="taxonomic scope" value="Bacteria"/>
</dbReference>
<dbReference type="EMBL" id="ARYL01000047">
    <property type="protein sequence ID" value="KDA00835.1"/>
    <property type="molecule type" value="Genomic_DNA"/>
</dbReference>
<dbReference type="InterPro" id="IPR000600">
    <property type="entry name" value="ROK"/>
</dbReference>